<dbReference type="GeneID" id="29998535"/>
<accession>A0A1G4NSA0</accession>
<dbReference type="RefSeq" id="YP_009313283.1">
    <property type="nucleotide sequence ID" value="NC_031656.1"/>
</dbReference>
<dbReference type="SUPFAM" id="SSF50249">
    <property type="entry name" value="Nucleic acid-binding proteins"/>
    <property type="match status" value="1"/>
</dbReference>
<gene>
    <name evidence="3" type="primary">ycf41</name>
    <name evidence="3" type="ORF">HV04060_107</name>
</gene>
<sequence length="94" mass="10897">MNIYFFTVQIATWPRKRISSKGQIYTSCFMKIPNPKKGRSCDYIYSVSTAETGENIIHLYNKGDYLIIEGQIQLSKKTKKLQLNIVKDHPLILN</sequence>
<dbReference type="PROSITE" id="PS50935">
    <property type="entry name" value="SSB"/>
    <property type="match status" value="1"/>
</dbReference>
<keyword evidence="3" id="KW-0150">Chloroplast</keyword>
<geneLocation type="chloroplast" evidence="3"/>
<dbReference type="EMBL" id="LT622864">
    <property type="protein sequence ID" value="SCW21537.1"/>
    <property type="molecule type" value="Genomic_DNA"/>
</dbReference>
<dbReference type="InterPro" id="IPR000424">
    <property type="entry name" value="Primosome_PriB/ssb"/>
</dbReference>
<protein>
    <recommendedName>
        <fullName evidence="4">Single-stranded DNA binding protein</fullName>
    </recommendedName>
</protein>
<dbReference type="InterPro" id="IPR012340">
    <property type="entry name" value="NA-bd_OB-fold"/>
</dbReference>
<proteinExistence type="predicted"/>
<dbReference type="AlphaFoldDB" id="A0A1G4NSA0"/>
<evidence type="ECO:0000313" key="3">
    <source>
        <dbReference type="EMBL" id="SCW21537.1"/>
    </source>
</evidence>
<evidence type="ECO:0000256" key="2">
    <source>
        <dbReference type="PROSITE-ProRule" id="PRU00252"/>
    </source>
</evidence>
<evidence type="ECO:0000256" key="1">
    <source>
        <dbReference type="ARBA" id="ARBA00023125"/>
    </source>
</evidence>
<keyword evidence="3" id="KW-0934">Plastid</keyword>
<reference evidence="3" key="2">
    <citation type="submission" date="2016-10" db="EMBL/GenBank/DDBJ databases">
        <authorList>
            <person name="de Groot N.N."/>
        </authorList>
    </citation>
    <scope>NUCLEOTIDE SEQUENCE</scope>
    <source>
        <strain evidence="3">HV04060</strain>
    </source>
</reference>
<dbReference type="GO" id="GO:0003697">
    <property type="term" value="F:single-stranded DNA binding"/>
    <property type="evidence" value="ECO:0007669"/>
    <property type="project" value="InterPro"/>
</dbReference>
<keyword evidence="1 2" id="KW-0238">DNA-binding</keyword>
<reference evidence="3" key="1">
    <citation type="submission" date="2016-10" db="EMBL/GenBank/DDBJ databases">
        <title>Chloroplast genomes as a tool to resolve red algal phylogenies: a case study in the Nemaliales.</title>
        <authorList>
            <person name="Costa J.F."/>
            <person name="Lin S.M."/>
            <person name="Macaya E.C."/>
            <person name="Fernandez-Garcia C."/>
            <person name="Verbruggen H."/>
        </authorList>
    </citation>
    <scope>NUCLEOTIDE SEQUENCE</scope>
    <source>
        <strain evidence="3">HV04060</strain>
    </source>
</reference>
<evidence type="ECO:0008006" key="4">
    <source>
        <dbReference type="Google" id="ProtNLM"/>
    </source>
</evidence>
<name>A0A1G4NSA0_9FLOR</name>
<organism evidence="3">
    <name type="scientific">Dichotomaria marginata</name>
    <dbReference type="NCBI Taxonomy" id="268567"/>
    <lineage>
        <taxon>Eukaryota</taxon>
        <taxon>Rhodophyta</taxon>
        <taxon>Florideophyceae</taxon>
        <taxon>Nemaliophycidae</taxon>
        <taxon>Nemaliales</taxon>
        <taxon>Galaxauraceae</taxon>
        <taxon>Dichotomaria</taxon>
    </lineage>
</organism>